<organism evidence="7 8">
    <name type="scientific">Fodinicola feengrottensis</name>
    <dbReference type="NCBI Taxonomy" id="435914"/>
    <lineage>
        <taxon>Bacteria</taxon>
        <taxon>Bacillati</taxon>
        <taxon>Actinomycetota</taxon>
        <taxon>Actinomycetes</taxon>
        <taxon>Mycobacteriales</taxon>
        <taxon>Fodinicola</taxon>
    </lineage>
</organism>
<feature type="transmembrane region" description="Helical" evidence="5">
    <location>
        <begin position="276"/>
        <end position="298"/>
    </location>
</feature>
<feature type="transmembrane region" description="Helical" evidence="5">
    <location>
        <begin position="188"/>
        <end position="207"/>
    </location>
</feature>
<feature type="transmembrane region" description="Helical" evidence="5">
    <location>
        <begin position="99"/>
        <end position="118"/>
    </location>
</feature>
<dbReference type="EMBL" id="BAAANY010000010">
    <property type="protein sequence ID" value="GAA1682858.1"/>
    <property type="molecule type" value="Genomic_DNA"/>
</dbReference>
<dbReference type="RefSeq" id="WP_344311315.1">
    <property type="nucleotide sequence ID" value="NZ_BAAANY010000010.1"/>
</dbReference>
<dbReference type="SUPFAM" id="SSF103473">
    <property type="entry name" value="MFS general substrate transporter"/>
    <property type="match status" value="1"/>
</dbReference>
<dbReference type="InterPro" id="IPR036259">
    <property type="entry name" value="MFS_trans_sf"/>
</dbReference>
<dbReference type="PANTHER" id="PTHR23528">
    <property type="match status" value="1"/>
</dbReference>
<dbReference type="InterPro" id="IPR005829">
    <property type="entry name" value="Sugar_transporter_CS"/>
</dbReference>
<evidence type="ECO:0000259" key="6">
    <source>
        <dbReference type="PROSITE" id="PS50850"/>
    </source>
</evidence>
<keyword evidence="3 5" id="KW-1133">Transmembrane helix</keyword>
<dbReference type="Pfam" id="PF07690">
    <property type="entry name" value="MFS_1"/>
    <property type="match status" value="1"/>
</dbReference>
<evidence type="ECO:0000256" key="3">
    <source>
        <dbReference type="ARBA" id="ARBA00022989"/>
    </source>
</evidence>
<feature type="transmembrane region" description="Helical" evidence="5">
    <location>
        <begin position="63"/>
        <end position="87"/>
    </location>
</feature>
<name>A0ABP4T713_9ACTN</name>
<evidence type="ECO:0000256" key="1">
    <source>
        <dbReference type="ARBA" id="ARBA00004651"/>
    </source>
</evidence>
<keyword evidence="8" id="KW-1185">Reference proteome</keyword>
<feature type="domain" description="Major facilitator superfamily (MFS) profile" evidence="6">
    <location>
        <begin position="238"/>
        <end position="421"/>
    </location>
</feature>
<evidence type="ECO:0000313" key="7">
    <source>
        <dbReference type="EMBL" id="GAA1682858.1"/>
    </source>
</evidence>
<comment type="caution">
    <text evidence="7">The sequence shown here is derived from an EMBL/GenBank/DDBJ whole genome shotgun (WGS) entry which is preliminary data.</text>
</comment>
<feature type="transmembrane region" description="Helical" evidence="5">
    <location>
        <begin position="399"/>
        <end position="417"/>
    </location>
</feature>
<gene>
    <name evidence="7" type="ORF">GCM10009765_35070</name>
</gene>
<dbReference type="PANTHER" id="PTHR23528:SF1">
    <property type="entry name" value="MAJOR FACILITATOR SUPERFAMILY (MFS) PROFILE DOMAIN-CONTAINING PROTEIN"/>
    <property type="match status" value="1"/>
</dbReference>
<feature type="transmembrane region" description="Helical" evidence="5">
    <location>
        <begin position="307"/>
        <end position="326"/>
    </location>
</feature>
<dbReference type="Gene3D" id="1.20.1250.20">
    <property type="entry name" value="MFS general substrate transporter like domains"/>
    <property type="match status" value="2"/>
</dbReference>
<accession>A0ABP4T713</accession>
<keyword evidence="2 5" id="KW-0812">Transmembrane</keyword>
<dbReference type="PROSITE" id="PS00216">
    <property type="entry name" value="SUGAR_TRANSPORT_1"/>
    <property type="match status" value="1"/>
</dbReference>
<dbReference type="InterPro" id="IPR020846">
    <property type="entry name" value="MFS_dom"/>
</dbReference>
<keyword evidence="4 5" id="KW-0472">Membrane</keyword>
<evidence type="ECO:0000256" key="5">
    <source>
        <dbReference type="SAM" id="Phobius"/>
    </source>
</evidence>
<protein>
    <submittedName>
        <fullName evidence="7">MFS transporter</fullName>
    </submittedName>
</protein>
<feature type="transmembrane region" description="Helical" evidence="5">
    <location>
        <begin position="243"/>
        <end position="264"/>
    </location>
</feature>
<proteinExistence type="predicted"/>
<evidence type="ECO:0000313" key="8">
    <source>
        <dbReference type="Proteomes" id="UP001500618"/>
    </source>
</evidence>
<dbReference type="PROSITE" id="PS50850">
    <property type="entry name" value="MFS"/>
    <property type="match status" value="1"/>
</dbReference>
<comment type="subcellular location">
    <subcellularLocation>
        <location evidence="1">Cell membrane</location>
        <topology evidence="1">Multi-pass membrane protein</topology>
    </subcellularLocation>
</comment>
<feature type="transmembrane region" description="Helical" evidence="5">
    <location>
        <begin position="370"/>
        <end position="393"/>
    </location>
</feature>
<feature type="transmembrane region" description="Helical" evidence="5">
    <location>
        <begin position="124"/>
        <end position="147"/>
    </location>
</feature>
<dbReference type="InterPro" id="IPR011701">
    <property type="entry name" value="MFS"/>
</dbReference>
<evidence type="ECO:0000256" key="2">
    <source>
        <dbReference type="ARBA" id="ARBA00022692"/>
    </source>
</evidence>
<dbReference type="Proteomes" id="UP001500618">
    <property type="component" value="Unassembled WGS sequence"/>
</dbReference>
<feature type="transmembrane region" description="Helical" evidence="5">
    <location>
        <begin position="159"/>
        <end position="182"/>
    </location>
</feature>
<sequence>MSAVQPVPLADHPVALTEPKVRVSRLWIALLSLSNVGLWLAFLTPVEILLPNQIAALDPTGKVIALSWVTGAGAAVSVVANPLFGALSDRTVSRFGRRHPWTLCSMITGAIAVVLVGLQTSVLGVAICWMAVQLCLNAMTATLTAAVPDRVPAEQRGLVSAWASLPQVIGPLIGIALVTVLIASQSAAYAALAVLLIALALPFVLLTKDDPLPPQARPAWSLSRFLRGFWVSPRAYPDFAWAWACRFLVQLGNFMMTLYILYFLTDAVHYPDPQTGFLIVTAAFSAGILLTCITGGAISDRLGRRKVFVFGCSIVQVIGSLIVVGWQTWPATLITGLVLGLGFGMYLSVDQALITQVLPVAKDRAKDLGIINIANSAPQVLAPAVAGVAITYLGGYRGMFLLAAVVTLLGALAVIPIRSVR</sequence>
<feature type="transmembrane region" description="Helical" evidence="5">
    <location>
        <begin position="26"/>
        <end position="43"/>
    </location>
</feature>
<evidence type="ECO:0000256" key="4">
    <source>
        <dbReference type="ARBA" id="ARBA00023136"/>
    </source>
</evidence>
<feature type="transmembrane region" description="Helical" evidence="5">
    <location>
        <begin position="332"/>
        <end position="349"/>
    </location>
</feature>
<reference evidence="8" key="1">
    <citation type="journal article" date="2019" name="Int. J. Syst. Evol. Microbiol.">
        <title>The Global Catalogue of Microorganisms (GCM) 10K type strain sequencing project: providing services to taxonomists for standard genome sequencing and annotation.</title>
        <authorList>
            <consortium name="The Broad Institute Genomics Platform"/>
            <consortium name="The Broad Institute Genome Sequencing Center for Infectious Disease"/>
            <person name="Wu L."/>
            <person name="Ma J."/>
        </authorList>
    </citation>
    <scope>NUCLEOTIDE SEQUENCE [LARGE SCALE GENOMIC DNA]</scope>
    <source>
        <strain evidence="8">JCM 14718</strain>
    </source>
</reference>